<evidence type="ECO:0000256" key="2">
    <source>
        <dbReference type="SAM" id="Phobius"/>
    </source>
</evidence>
<name>A0ABW2IRL0_9GAMM</name>
<protein>
    <submittedName>
        <fullName evidence="4">AraC family ligand binding domain-containing protein</fullName>
    </submittedName>
</protein>
<evidence type="ECO:0000313" key="5">
    <source>
        <dbReference type="Proteomes" id="UP001596506"/>
    </source>
</evidence>
<dbReference type="Proteomes" id="UP001596506">
    <property type="component" value="Unassembled WGS sequence"/>
</dbReference>
<dbReference type="Pfam" id="PF02311">
    <property type="entry name" value="AraC_binding"/>
    <property type="match status" value="1"/>
</dbReference>
<dbReference type="RefSeq" id="WP_100687191.1">
    <property type="nucleotide sequence ID" value="NZ_JBHTBD010000001.1"/>
</dbReference>
<keyword evidence="1" id="KW-0238">DNA-binding</keyword>
<accession>A0ABW2IRL0</accession>
<dbReference type="EMBL" id="JBHTBD010000001">
    <property type="protein sequence ID" value="MFC7293614.1"/>
    <property type="molecule type" value="Genomic_DNA"/>
</dbReference>
<keyword evidence="2" id="KW-0812">Transmembrane</keyword>
<feature type="domain" description="AraC-type arabinose-binding/dimerisation" evidence="3">
    <location>
        <begin position="1"/>
        <end position="34"/>
    </location>
</feature>
<organism evidence="4 5">
    <name type="scientific">Marinobacter aromaticivorans</name>
    <dbReference type="NCBI Taxonomy" id="1494078"/>
    <lineage>
        <taxon>Bacteria</taxon>
        <taxon>Pseudomonadati</taxon>
        <taxon>Pseudomonadota</taxon>
        <taxon>Gammaproteobacteria</taxon>
        <taxon>Pseudomonadales</taxon>
        <taxon>Marinobacteraceae</taxon>
        <taxon>Marinobacter</taxon>
    </lineage>
</organism>
<comment type="caution">
    <text evidence="4">The sequence shown here is derived from an EMBL/GenBank/DDBJ whole genome shotgun (WGS) entry which is preliminary data.</text>
</comment>
<feature type="transmembrane region" description="Helical" evidence="2">
    <location>
        <begin position="20"/>
        <end position="39"/>
    </location>
</feature>
<keyword evidence="2" id="KW-0472">Membrane</keyword>
<keyword evidence="2" id="KW-1133">Transmembrane helix</keyword>
<evidence type="ECO:0000259" key="3">
    <source>
        <dbReference type="Pfam" id="PF02311"/>
    </source>
</evidence>
<keyword evidence="5" id="KW-1185">Reference proteome</keyword>
<sequence length="45" mass="5146">MNPEWVHACNPVRNQPWAYLMLYVDAAWLPGPLAAGFFVRERNGS</sequence>
<gene>
    <name evidence="4" type="ORF">ACFQQA_02645</name>
</gene>
<reference evidence="5" key="1">
    <citation type="journal article" date="2019" name="Int. J. Syst. Evol. Microbiol.">
        <title>The Global Catalogue of Microorganisms (GCM) 10K type strain sequencing project: providing services to taxonomists for standard genome sequencing and annotation.</title>
        <authorList>
            <consortium name="The Broad Institute Genomics Platform"/>
            <consortium name="The Broad Institute Genome Sequencing Center for Infectious Disease"/>
            <person name="Wu L."/>
            <person name="Ma J."/>
        </authorList>
    </citation>
    <scope>NUCLEOTIDE SEQUENCE [LARGE SCALE GENOMIC DNA]</scope>
    <source>
        <strain evidence="5">CCUG 60559</strain>
    </source>
</reference>
<proteinExistence type="predicted"/>
<dbReference type="InterPro" id="IPR003313">
    <property type="entry name" value="AraC-bd"/>
</dbReference>
<evidence type="ECO:0000256" key="1">
    <source>
        <dbReference type="ARBA" id="ARBA00023125"/>
    </source>
</evidence>
<evidence type="ECO:0000313" key="4">
    <source>
        <dbReference type="EMBL" id="MFC7293614.1"/>
    </source>
</evidence>